<reference evidence="2" key="2">
    <citation type="submission" date="2025-08" db="UniProtKB">
        <authorList>
            <consortium name="RefSeq"/>
        </authorList>
    </citation>
    <scope>IDENTIFICATION</scope>
</reference>
<dbReference type="VEuPathDB" id="FungiDB:An03g04040"/>
<evidence type="ECO:0000256" key="1">
    <source>
        <dbReference type="SAM" id="MobiDB-lite"/>
    </source>
</evidence>
<sequence>MVLTAKIAEEDVGLKGTGRGMELVINPGEWLIIVKNLVLQGFCWGTRHSGWPQWLNAQAVKLMETHSTSPRRQPWFSGRRWAEFPTSRPRVHDEYGFILNILDAMGSCLQGQWVWIEPGLHDIPTGEHPPEMEPDSWPWLICPTRPAAVSIQIFQSPIPDSPDRTPIAQASNISVPGEASSIST</sequence>
<proteinExistence type="predicted"/>
<name>A0AAJ8BXJ5_ASPNG</name>
<dbReference type="AlphaFoldDB" id="A0AAJ8BXJ5"/>
<accession>A0AAJ8BXJ5</accession>
<dbReference type="KEGG" id="ang:An03g04040"/>
<organism evidence="2">
    <name type="scientific">Aspergillus niger</name>
    <dbReference type="NCBI Taxonomy" id="5061"/>
    <lineage>
        <taxon>Eukaryota</taxon>
        <taxon>Fungi</taxon>
        <taxon>Dikarya</taxon>
        <taxon>Ascomycota</taxon>
        <taxon>Pezizomycotina</taxon>
        <taxon>Eurotiomycetes</taxon>
        <taxon>Eurotiomycetidae</taxon>
        <taxon>Eurotiales</taxon>
        <taxon>Aspergillaceae</taxon>
        <taxon>Aspergillus</taxon>
        <taxon>Aspergillus subgen. Circumdati</taxon>
    </lineage>
</organism>
<reference evidence="2" key="1">
    <citation type="submission" date="2025-02" db="EMBL/GenBank/DDBJ databases">
        <authorList>
            <consortium name="NCBI Genome Project"/>
        </authorList>
    </citation>
    <scope>NUCLEOTIDE SEQUENCE</scope>
</reference>
<evidence type="ECO:0000313" key="2">
    <source>
        <dbReference type="RefSeq" id="XP_059605222.1"/>
    </source>
</evidence>
<feature type="region of interest" description="Disordered" evidence="1">
    <location>
        <begin position="158"/>
        <end position="184"/>
    </location>
</feature>
<protein>
    <submittedName>
        <fullName evidence="2">Uncharacterized protein</fullName>
    </submittedName>
</protein>
<dbReference type="GeneID" id="84590702"/>
<feature type="compositionally biased region" description="Polar residues" evidence="1">
    <location>
        <begin position="168"/>
        <end position="184"/>
    </location>
</feature>
<dbReference type="RefSeq" id="XP_059605222.1">
    <property type="nucleotide sequence ID" value="XM_059747051.1"/>
</dbReference>
<gene>
    <name evidence="2" type="ORF">An03g04040</name>
</gene>